<dbReference type="PANTHER" id="PTHR21600">
    <property type="entry name" value="MITOCHONDRIAL RNA PSEUDOURIDINE SYNTHASE"/>
    <property type="match status" value="1"/>
</dbReference>
<dbReference type="GO" id="GO:0000455">
    <property type="term" value="P:enzyme-directed rRNA pseudouridine synthesis"/>
    <property type="evidence" value="ECO:0007669"/>
    <property type="project" value="TreeGrafter"/>
</dbReference>
<evidence type="ECO:0000256" key="3">
    <source>
        <dbReference type="ARBA" id="ARBA00033164"/>
    </source>
</evidence>
<dbReference type="GO" id="GO:0140098">
    <property type="term" value="F:catalytic activity, acting on RNA"/>
    <property type="evidence" value="ECO:0007669"/>
    <property type="project" value="UniProtKB-ARBA"/>
</dbReference>
<feature type="domain" description="Pseudouridine synthase RsuA/RluA-like" evidence="4">
    <location>
        <begin position="85"/>
        <end position="263"/>
    </location>
</feature>
<dbReference type="EMBL" id="WITJ01000002">
    <property type="protein sequence ID" value="MQW38650.1"/>
    <property type="molecule type" value="Genomic_DNA"/>
</dbReference>
<dbReference type="Pfam" id="PF00849">
    <property type="entry name" value="PseudoU_synth_2"/>
    <property type="match status" value="1"/>
</dbReference>
<reference evidence="5 6" key="1">
    <citation type="submission" date="2019-10" db="EMBL/GenBank/DDBJ databases">
        <authorList>
            <person name="Dong K."/>
        </authorList>
    </citation>
    <scope>NUCLEOTIDE SEQUENCE [LARGE SCALE GENOMIC DNA]</scope>
    <source>
        <strain evidence="5 6">DSM 28960</strain>
    </source>
</reference>
<dbReference type="Proteomes" id="UP000439550">
    <property type="component" value="Unassembled WGS sequence"/>
</dbReference>
<dbReference type="InterPro" id="IPR006145">
    <property type="entry name" value="PsdUridine_synth_RsuA/RluA"/>
</dbReference>
<keyword evidence="6" id="KW-1185">Reference proteome</keyword>
<comment type="caution">
    <text evidence="5">The sequence shown here is derived from an EMBL/GenBank/DDBJ whole genome shotgun (WGS) entry which is preliminary data.</text>
</comment>
<organism evidence="5 6">
    <name type="scientific">Lactococcus hircilactis</name>
    <dbReference type="NCBI Taxonomy" id="1494462"/>
    <lineage>
        <taxon>Bacteria</taxon>
        <taxon>Bacillati</taxon>
        <taxon>Bacillota</taxon>
        <taxon>Bacilli</taxon>
        <taxon>Lactobacillales</taxon>
        <taxon>Streptococcaceae</taxon>
        <taxon>Lactococcus</taxon>
    </lineage>
</organism>
<accession>A0A7X2D120</accession>
<name>A0A7X2D120_9LACT</name>
<dbReference type="InterPro" id="IPR006224">
    <property type="entry name" value="PsdUridine_synth_RluA-like_CS"/>
</dbReference>
<dbReference type="InterPro" id="IPR050188">
    <property type="entry name" value="RluA_PseudoU_synthase"/>
</dbReference>
<evidence type="ECO:0000256" key="1">
    <source>
        <dbReference type="ARBA" id="ARBA00000073"/>
    </source>
</evidence>
<protein>
    <recommendedName>
        <fullName evidence="2">RNA pseudouridylate synthase</fullName>
    </recommendedName>
    <alternativeName>
        <fullName evidence="3">RNA-uridine isomerase</fullName>
    </alternativeName>
</protein>
<dbReference type="InterPro" id="IPR020103">
    <property type="entry name" value="PsdUridine_synth_cat_dom_sf"/>
</dbReference>
<dbReference type="Gene3D" id="3.30.2350.10">
    <property type="entry name" value="Pseudouridine synthase"/>
    <property type="match status" value="1"/>
</dbReference>
<dbReference type="CDD" id="cd02869">
    <property type="entry name" value="PseudoU_synth_RluA_like"/>
    <property type="match status" value="1"/>
</dbReference>
<dbReference type="GO" id="GO:0009982">
    <property type="term" value="F:pseudouridine synthase activity"/>
    <property type="evidence" value="ECO:0007669"/>
    <property type="project" value="InterPro"/>
</dbReference>
<dbReference type="PANTHER" id="PTHR21600:SF35">
    <property type="entry name" value="PSEUDOURIDINE SYNTHASE"/>
    <property type="match status" value="1"/>
</dbReference>
<dbReference type="GO" id="GO:0003723">
    <property type="term" value="F:RNA binding"/>
    <property type="evidence" value="ECO:0007669"/>
    <property type="project" value="InterPro"/>
</dbReference>
<evidence type="ECO:0000259" key="4">
    <source>
        <dbReference type="Pfam" id="PF00849"/>
    </source>
</evidence>
<dbReference type="AlphaFoldDB" id="A0A7X2D120"/>
<sequence length="317" mass="35746">MQFSFTNEINQSMVKNLLKRHGVSKRLLSNIKFDGGKILVNAHEENAIFRLRVGDVVTILVPDEPDNECLVPEDLALEVLFEDEHYLVVNKPAGVPSITGVNHPKGAMSNAVKGYIARQGYKNQAVHIITRLDRSTSGVMFFAKHRYAHALMNMNSNYRKSLQKRYFAIVDANSKLSVLTEMEKAAVSEQLRDCGQKLPQTGSIQLPIGRLDGSIIQRQVRFDAGSKQAHTSYEIVKEKNGLQLLDIQLHTGRTHQIRVHFSHLGFPLIGDDLYGGNHELLTRQALHCHHLQFLHPFTDQCIDIELPLPSDMKKILS</sequence>
<gene>
    <name evidence="5" type="ORF">GHI93_01630</name>
</gene>
<proteinExistence type="predicted"/>
<dbReference type="RefSeq" id="WP_343030295.1">
    <property type="nucleotide sequence ID" value="NZ_CAXYUY010000030.1"/>
</dbReference>
<dbReference type="SUPFAM" id="SSF55120">
    <property type="entry name" value="Pseudouridine synthase"/>
    <property type="match status" value="1"/>
</dbReference>
<evidence type="ECO:0000313" key="6">
    <source>
        <dbReference type="Proteomes" id="UP000439550"/>
    </source>
</evidence>
<evidence type="ECO:0000256" key="2">
    <source>
        <dbReference type="ARBA" id="ARBA00031870"/>
    </source>
</evidence>
<evidence type="ECO:0000313" key="5">
    <source>
        <dbReference type="EMBL" id="MQW38650.1"/>
    </source>
</evidence>
<comment type="catalytic activity">
    <reaction evidence="1">
        <text>a uridine in RNA = a pseudouridine in RNA</text>
        <dbReference type="Rhea" id="RHEA:48348"/>
        <dbReference type="Rhea" id="RHEA-COMP:12068"/>
        <dbReference type="Rhea" id="RHEA-COMP:12069"/>
        <dbReference type="ChEBI" id="CHEBI:65314"/>
        <dbReference type="ChEBI" id="CHEBI:65315"/>
    </reaction>
</comment>
<dbReference type="PROSITE" id="PS01129">
    <property type="entry name" value="PSI_RLU"/>
    <property type="match status" value="1"/>
</dbReference>